<feature type="compositionally biased region" description="Polar residues" evidence="1">
    <location>
        <begin position="1"/>
        <end position="24"/>
    </location>
</feature>
<dbReference type="EMBL" id="BGPR01000132">
    <property type="protein sequence ID" value="GBL97692.1"/>
    <property type="molecule type" value="Genomic_DNA"/>
</dbReference>
<feature type="region of interest" description="Disordered" evidence="1">
    <location>
        <begin position="1"/>
        <end position="56"/>
    </location>
</feature>
<protein>
    <submittedName>
        <fullName evidence="2">Uncharacterized protein</fullName>
    </submittedName>
</protein>
<feature type="region of interest" description="Disordered" evidence="1">
    <location>
        <begin position="102"/>
        <end position="131"/>
    </location>
</feature>
<dbReference type="AlphaFoldDB" id="A0A4Y2BZW1"/>
<name>A0A4Y2BZW1_ARAVE</name>
<evidence type="ECO:0000313" key="3">
    <source>
        <dbReference type="Proteomes" id="UP000499080"/>
    </source>
</evidence>
<evidence type="ECO:0000313" key="2">
    <source>
        <dbReference type="EMBL" id="GBL97692.1"/>
    </source>
</evidence>
<reference evidence="2 3" key="1">
    <citation type="journal article" date="2019" name="Sci. Rep.">
        <title>Orb-weaving spider Araneus ventricosus genome elucidates the spidroin gene catalogue.</title>
        <authorList>
            <person name="Kono N."/>
            <person name="Nakamura H."/>
            <person name="Ohtoshi R."/>
            <person name="Moran D.A.P."/>
            <person name="Shinohara A."/>
            <person name="Yoshida Y."/>
            <person name="Fujiwara M."/>
            <person name="Mori M."/>
            <person name="Tomita M."/>
            <person name="Arakawa K."/>
        </authorList>
    </citation>
    <scope>NUCLEOTIDE SEQUENCE [LARGE SCALE GENOMIC DNA]</scope>
</reference>
<keyword evidence="3" id="KW-1185">Reference proteome</keyword>
<gene>
    <name evidence="2" type="ORF">AVEN_248646_1</name>
</gene>
<evidence type="ECO:0000256" key="1">
    <source>
        <dbReference type="SAM" id="MobiDB-lite"/>
    </source>
</evidence>
<sequence length="131" mass="14773">MRSLVFITSNTESGRLSRSSYTKATQSSTPPQQNLTTPPNTKTASSRNKRKGRKTDTIVTQLPCVKYAKTLTCKTLAHAYSSKEGMRRQKTGLPTRITKGWNKKVKKYHRQKKTDKQTEKCPQLSRGVGKV</sequence>
<feature type="compositionally biased region" description="Low complexity" evidence="1">
    <location>
        <begin position="25"/>
        <end position="43"/>
    </location>
</feature>
<feature type="compositionally biased region" description="Basic residues" evidence="1">
    <location>
        <begin position="102"/>
        <end position="113"/>
    </location>
</feature>
<comment type="caution">
    <text evidence="2">The sequence shown here is derived from an EMBL/GenBank/DDBJ whole genome shotgun (WGS) entry which is preliminary data.</text>
</comment>
<organism evidence="2 3">
    <name type="scientific">Araneus ventricosus</name>
    <name type="common">Orbweaver spider</name>
    <name type="synonym">Epeira ventricosa</name>
    <dbReference type="NCBI Taxonomy" id="182803"/>
    <lineage>
        <taxon>Eukaryota</taxon>
        <taxon>Metazoa</taxon>
        <taxon>Ecdysozoa</taxon>
        <taxon>Arthropoda</taxon>
        <taxon>Chelicerata</taxon>
        <taxon>Arachnida</taxon>
        <taxon>Araneae</taxon>
        <taxon>Araneomorphae</taxon>
        <taxon>Entelegynae</taxon>
        <taxon>Araneoidea</taxon>
        <taxon>Araneidae</taxon>
        <taxon>Araneus</taxon>
    </lineage>
</organism>
<accession>A0A4Y2BZW1</accession>
<dbReference type="Proteomes" id="UP000499080">
    <property type="component" value="Unassembled WGS sequence"/>
</dbReference>
<proteinExistence type="predicted"/>